<feature type="domain" description="N-acetyltransferase" evidence="1">
    <location>
        <begin position="21"/>
        <end position="175"/>
    </location>
</feature>
<dbReference type="Gene3D" id="3.40.630.30">
    <property type="match status" value="1"/>
</dbReference>
<dbReference type="Proteomes" id="UP000005926">
    <property type="component" value="Unassembled WGS sequence"/>
</dbReference>
<dbReference type="eggNOG" id="COG1670">
    <property type="taxonomic scope" value="Bacteria"/>
</dbReference>
<dbReference type="InterPro" id="IPR000182">
    <property type="entry name" value="GNAT_dom"/>
</dbReference>
<gene>
    <name evidence="2" type="ORF">HMPREF0444_1270</name>
</gene>
<dbReference type="PANTHER" id="PTHR43415">
    <property type="entry name" value="SPERMIDINE N(1)-ACETYLTRANSFERASE"/>
    <property type="match status" value="1"/>
</dbReference>
<dbReference type="Pfam" id="PF13302">
    <property type="entry name" value="Acetyltransf_3"/>
    <property type="match status" value="1"/>
</dbReference>
<dbReference type="AlphaFoldDB" id="C8NH75"/>
<keyword evidence="2" id="KW-0808">Transferase</keyword>
<dbReference type="RefSeq" id="WP_005607567.1">
    <property type="nucleotide sequence ID" value="NZ_CP102283.1"/>
</dbReference>
<dbReference type="GO" id="GO:0016747">
    <property type="term" value="F:acyltransferase activity, transferring groups other than amino-acyl groups"/>
    <property type="evidence" value="ECO:0007669"/>
    <property type="project" value="InterPro"/>
</dbReference>
<comment type="caution">
    <text evidence="2">The sequence shown here is derived from an EMBL/GenBank/DDBJ whole genome shotgun (WGS) entry which is preliminary data.</text>
</comment>
<dbReference type="SUPFAM" id="SSF55729">
    <property type="entry name" value="Acyl-CoA N-acyltransferases (Nat)"/>
    <property type="match status" value="1"/>
</dbReference>
<keyword evidence="3" id="KW-1185">Reference proteome</keyword>
<evidence type="ECO:0000313" key="3">
    <source>
        <dbReference type="Proteomes" id="UP000005926"/>
    </source>
</evidence>
<organism evidence="2 3">
    <name type="scientific">Granulicatella adiacens ATCC 49175</name>
    <dbReference type="NCBI Taxonomy" id="638301"/>
    <lineage>
        <taxon>Bacteria</taxon>
        <taxon>Bacillati</taxon>
        <taxon>Bacillota</taxon>
        <taxon>Bacilli</taxon>
        <taxon>Lactobacillales</taxon>
        <taxon>Carnobacteriaceae</taxon>
        <taxon>Granulicatella</taxon>
    </lineage>
</organism>
<proteinExistence type="predicted"/>
<dbReference type="HOGENOM" id="CLU_013985_3_2_9"/>
<evidence type="ECO:0000259" key="1">
    <source>
        <dbReference type="PROSITE" id="PS51186"/>
    </source>
</evidence>
<dbReference type="STRING" id="638301.HMPREF0444_1270"/>
<protein>
    <submittedName>
        <fullName evidence="2">Acetyltransferase, GNAT family</fullName>
    </submittedName>
</protein>
<dbReference type="GeneID" id="78412019"/>
<accession>C8NH75</accession>
<reference evidence="2 3" key="1">
    <citation type="submission" date="2009-08" db="EMBL/GenBank/DDBJ databases">
        <authorList>
            <person name="Muzny D."/>
            <person name="Qin X."/>
            <person name="Deng J."/>
            <person name="Jiang H."/>
            <person name="Liu Y."/>
            <person name="Qu J."/>
            <person name="Song X.-Z."/>
            <person name="Zhang L."/>
            <person name="Thornton R."/>
            <person name="Coyle M."/>
            <person name="Francisco L."/>
            <person name="Jackson L."/>
            <person name="Javaid M."/>
            <person name="Korchina V."/>
            <person name="Kovar C."/>
            <person name="Mata R."/>
            <person name="Mathew T."/>
            <person name="Ngo R."/>
            <person name="Nguyen L."/>
            <person name="Nguyen N."/>
            <person name="Okwuonu G."/>
            <person name="Ongeri F."/>
            <person name="Pham C."/>
            <person name="Simmons D."/>
            <person name="Wilczek-Boney K."/>
            <person name="Hale W."/>
            <person name="Jakkamsetti A."/>
            <person name="Pham P."/>
            <person name="Ruth R."/>
            <person name="San Lucas F."/>
            <person name="Warren J."/>
            <person name="Zhang J."/>
            <person name="Zhao Z."/>
            <person name="Zhou C."/>
            <person name="Zhu D."/>
            <person name="Lee S."/>
            <person name="Bess C."/>
            <person name="Blankenburg K."/>
            <person name="Forbes L."/>
            <person name="Fu Q."/>
            <person name="Gubbala S."/>
            <person name="Hirani K."/>
            <person name="Jayaseelan J.C."/>
            <person name="Lara F."/>
            <person name="Munidasa M."/>
            <person name="Palculict T."/>
            <person name="Patil S."/>
            <person name="Pu L.-L."/>
            <person name="Saada N."/>
            <person name="Tang L."/>
            <person name="Weissenberger G."/>
            <person name="Zhu Y."/>
            <person name="Hemphill L."/>
            <person name="Shang Y."/>
            <person name="Youmans B."/>
            <person name="Ayvaz T."/>
            <person name="Ross M."/>
            <person name="Santibanez J."/>
            <person name="Aqrawi P."/>
            <person name="Gross S."/>
            <person name="Joshi V."/>
            <person name="Fowler G."/>
            <person name="Nazareth L."/>
            <person name="Reid J."/>
            <person name="Worley K."/>
            <person name="Petrosino J."/>
            <person name="Highlander S."/>
            <person name="Gibbs R."/>
        </authorList>
    </citation>
    <scope>NUCLEOTIDE SEQUENCE [LARGE SCALE GENOMIC DNA]</scope>
    <source>
        <strain evidence="2 3">ATCC 49175</strain>
    </source>
</reference>
<dbReference type="PANTHER" id="PTHR43415:SF4">
    <property type="entry name" value="N-ACETYLTRANSFERASE DOMAIN-CONTAINING PROTEIN"/>
    <property type="match status" value="1"/>
</dbReference>
<evidence type="ECO:0000313" key="2">
    <source>
        <dbReference type="EMBL" id="EEW37052.1"/>
    </source>
</evidence>
<dbReference type="EMBL" id="ACKZ01000020">
    <property type="protein sequence ID" value="EEW37052.1"/>
    <property type="molecule type" value="Genomic_DNA"/>
</dbReference>
<sequence length="185" mass="21308">MASLKKTTEVQLEPFNKSFLQEIWKIGFSTDQPEWTKWNAPYFNDYRKFDDAKSFEASLVANFLMSEDCRCIVAGGLPVGMVSKTWVDEATRWLEIGIVIYDDQLWGEGIATNALTKWVDAIFQEIDALEHIGLTTWSGNSAMMAVAEKLGFLKEGQIRKVRYYQGQYYDSVKYGILREEWTTRA</sequence>
<dbReference type="PROSITE" id="PS51186">
    <property type="entry name" value="GNAT"/>
    <property type="match status" value="1"/>
</dbReference>
<dbReference type="InterPro" id="IPR016181">
    <property type="entry name" value="Acyl_CoA_acyltransferase"/>
</dbReference>
<name>C8NH75_9LACT</name>